<evidence type="ECO:0000313" key="4">
    <source>
        <dbReference type="WBParaSite" id="ECPE_0000277001-mRNA-1"/>
    </source>
</evidence>
<dbReference type="Proteomes" id="UP000272942">
    <property type="component" value="Unassembled WGS sequence"/>
</dbReference>
<feature type="compositionally biased region" description="Pro residues" evidence="1">
    <location>
        <begin position="67"/>
        <end position="77"/>
    </location>
</feature>
<reference evidence="2 3" key="2">
    <citation type="submission" date="2018-11" db="EMBL/GenBank/DDBJ databases">
        <authorList>
            <consortium name="Pathogen Informatics"/>
        </authorList>
    </citation>
    <scope>NUCLEOTIDE SEQUENCE [LARGE SCALE GENOMIC DNA]</scope>
    <source>
        <strain evidence="2 3">Egypt</strain>
    </source>
</reference>
<feature type="compositionally biased region" description="Low complexity" evidence="1">
    <location>
        <begin position="37"/>
        <end position="47"/>
    </location>
</feature>
<feature type="compositionally biased region" description="Basic and acidic residues" evidence="1">
    <location>
        <begin position="1"/>
        <end position="25"/>
    </location>
</feature>
<accession>A0A183A732</accession>
<dbReference type="AlphaFoldDB" id="A0A183A732"/>
<feature type="region of interest" description="Disordered" evidence="1">
    <location>
        <begin position="1"/>
        <end position="166"/>
    </location>
</feature>
<name>A0A183A732_9TREM</name>
<feature type="region of interest" description="Disordered" evidence="1">
    <location>
        <begin position="243"/>
        <end position="291"/>
    </location>
</feature>
<feature type="compositionally biased region" description="Basic and acidic residues" evidence="1">
    <location>
        <begin position="248"/>
        <end position="272"/>
    </location>
</feature>
<reference evidence="4" key="1">
    <citation type="submission" date="2016-06" db="UniProtKB">
        <authorList>
            <consortium name="WormBaseParasite"/>
        </authorList>
    </citation>
    <scope>IDENTIFICATION</scope>
</reference>
<evidence type="ECO:0000313" key="3">
    <source>
        <dbReference type="Proteomes" id="UP000272942"/>
    </source>
</evidence>
<feature type="compositionally biased region" description="Low complexity" evidence="1">
    <location>
        <begin position="129"/>
        <end position="145"/>
    </location>
</feature>
<keyword evidence="3" id="KW-1185">Reference proteome</keyword>
<proteinExistence type="predicted"/>
<dbReference type="EMBL" id="UZAN01039842">
    <property type="protein sequence ID" value="VDP67372.1"/>
    <property type="molecule type" value="Genomic_DNA"/>
</dbReference>
<evidence type="ECO:0000256" key="1">
    <source>
        <dbReference type="SAM" id="MobiDB-lite"/>
    </source>
</evidence>
<feature type="compositionally biased region" description="Polar residues" evidence="1">
    <location>
        <begin position="95"/>
        <end position="111"/>
    </location>
</feature>
<protein>
    <submittedName>
        <fullName evidence="2 4">Uncharacterized protein</fullName>
    </submittedName>
</protein>
<gene>
    <name evidence="2" type="ORF">ECPE_LOCUS2767</name>
</gene>
<feature type="compositionally biased region" description="Acidic residues" evidence="1">
    <location>
        <begin position="26"/>
        <end position="36"/>
    </location>
</feature>
<dbReference type="OrthoDB" id="6288716at2759"/>
<organism evidence="4">
    <name type="scientific">Echinostoma caproni</name>
    <dbReference type="NCBI Taxonomy" id="27848"/>
    <lineage>
        <taxon>Eukaryota</taxon>
        <taxon>Metazoa</taxon>
        <taxon>Spiralia</taxon>
        <taxon>Lophotrochozoa</taxon>
        <taxon>Platyhelminthes</taxon>
        <taxon>Trematoda</taxon>
        <taxon>Digenea</taxon>
        <taxon>Plagiorchiida</taxon>
        <taxon>Echinostomata</taxon>
        <taxon>Echinostomatoidea</taxon>
        <taxon>Echinostomatidae</taxon>
        <taxon>Echinostoma</taxon>
    </lineage>
</organism>
<evidence type="ECO:0000313" key="2">
    <source>
        <dbReference type="EMBL" id="VDP67372.1"/>
    </source>
</evidence>
<feature type="compositionally biased region" description="Polar residues" evidence="1">
    <location>
        <begin position="273"/>
        <end position="282"/>
    </location>
</feature>
<sequence>MLQVGERHQPGTALFREHDDYNDERQEADELDDGECSDSSSSQGSSLTLRPNSPTMDRPISGHTPSLGPPPPPPPPTTTTSAKTINLYRNHHSTTHPVASNKTESPESGNNFRGARMGQTEPQRKQREQQSTSQQQQQQGQTLEQANKQKSREHQQRIQQFARRPPLQISQSFSDVESSFSSCFNQSGFTVLNQDQLMTLATALDRNHSQLANRQQALRHLVHLPIIDIQACEAWSAPGVTLENAESNAREQVRRDTESPKQSDSRKERNTWMDKTTTQSNKWLHDSDMQPSSSYPLVGGNLRTGLADALNDPDETLWVRLFKHIDNYAP</sequence>
<dbReference type="WBParaSite" id="ECPE_0000277001-mRNA-1">
    <property type="protein sequence ID" value="ECPE_0000277001-mRNA-1"/>
    <property type="gene ID" value="ECPE_0000277001"/>
</dbReference>